<comment type="caution">
    <text evidence="3">The sequence shown here is derived from an EMBL/GenBank/DDBJ whole genome shotgun (WGS) entry which is preliminary data.</text>
</comment>
<feature type="region of interest" description="Disordered" evidence="1">
    <location>
        <begin position="100"/>
        <end position="135"/>
    </location>
</feature>
<proteinExistence type="predicted"/>
<gene>
    <name evidence="3" type="ORF">ACFQ2K_29865</name>
</gene>
<reference evidence="4" key="1">
    <citation type="journal article" date="2019" name="Int. J. Syst. Evol. Microbiol.">
        <title>The Global Catalogue of Microorganisms (GCM) 10K type strain sequencing project: providing services to taxonomists for standard genome sequencing and annotation.</title>
        <authorList>
            <consortium name="The Broad Institute Genomics Platform"/>
            <consortium name="The Broad Institute Genome Sequencing Center for Infectious Disease"/>
            <person name="Wu L."/>
            <person name="Ma J."/>
        </authorList>
    </citation>
    <scope>NUCLEOTIDE SEQUENCE [LARGE SCALE GENOMIC DNA]</scope>
    <source>
        <strain evidence="4">JCM 12607</strain>
    </source>
</reference>
<dbReference type="Pfam" id="PF12770">
    <property type="entry name" value="CHAT"/>
    <property type="match status" value="1"/>
</dbReference>
<dbReference type="Proteomes" id="UP001596915">
    <property type="component" value="Unassembled WGS sequence"/>
</dbReference>
<dbReference type="InterPro" id="IPR024983">
    <property type="entry name" value="CHAT_dom"/>
</dbReference>
<organism evidence="3 4">
    <name type="scientific">Streptomyces sanglieri</name>
    <dbReference type="NCBI Taxonomy" id="193460"/>
    <lineage>
        <taxon>Bacteria</taxon>
        <taxon>Bacillati</taxon>
        <taxon>Actinomycetota</taxon>
        <taxon>Actinomycetes</taxon>
        <taxon>Kitasatosporales</taxon>
        <taxon>Streptomycetaceae</taxon>
        <taxon>Streptomyces</taxon>
    </lineage>
</organism>
<evidence type="ECO:0000313" key="4">
    <source>
        <dbReference type="Proteomes" id="UP001596915"/>
    </source>
</evidence>
<feature type="compositionally biased region" description="Low complexity" evidence="1">
    <location>
        <begin position="102"/>
        <end position="115"/>
    </location>
</feature>
<feature type="domain" description="CHAT" evidence="2">
    <location>
        <begin position="729"/>
        <end position="1070"/>
    </location>
</feature>
<evidence type="ECO:0000256" key="1">
    <source>
        <dbReference type="SAM" id="MobiDB-lite"/>
    </source>
</evidence>
<sequence length="1087" mass="112306">MQLGRPERLGGAGIIEAVPEIGRLAEEIGGQTGGIPPEALRGLSMMSEYAAVVDGGDAQDLMAMFQAMLAGDLGPAVASGPMGSVLRTMAPLAQYYAQQLSDGGPAPDAADEGAAVVSGRPGEEPGLPSGPPELSSAVSALSVLESAGPIDSWRDSLALFIEMNRPGALSEQEIAELMGRLGDPGQGAEPGDQVLAAFGAMGLGMRTGSPEHFQESLRLIREAVAASGPDDTLAWMARGMLPGILIGAMLTGGSLQDLQEARALLDESLLPGGGLAGTMPDLPGSAGLLLVSRCLQIQMRATEAIEAGDAETLEGLVGDLLDLVDDCDDDEWSFLPLYELGVVHLALASLTGSVDSLRSAVHYQEQALTGPGAPQVAQPLLDMSWAPLLTLNSYLEPSVDRIQEGIRRTRATLRGVPVMADQRVRARSAIGLALDAVYGLTGDPSVLDEMIAELECTEEELGQASGASAAAVHWQLADAYGRRAAHEGADLARAVECARSSLRTTADDVLLQQGVQHGLQVARTGASRALAAAGWAVRAGRPEDAVACLEEGRALVLGAAAVSATVAERLAERGEHELAGRWRRDAPPEATALRARGGRSELAESVLGASFGSPELPSALRRRALELLRPADGEDAPARIPDVPELIAAAGRAGIDALVYLLPGQGGGDGSAVLLVPGQPPRSLPLPGLSAGGRAPLDGYLDAAAQHATARRGQQRWEAALDALCVWAGEAVMAPVLDELDLWERGLAESGLTGGPAPGPAPRPVRLTLIACGNLGVVPWQAALLTVPPAPAHGPAPDTRPPTVRACELAVLSYAASGREFARSAGRDRLPADRGQALVCVPGWDLESAEDEVLALADTYYPDAALYGSLMTRDLTPVPPEGTPDEVLALLGAGPGRNTGPVALVHLACHGMAGSDPTASALELGWPEGAEPEAGRLTVTTLLDTPLDRTEGTGGPLVVLSACETDLSARDHDEALTLTTALAHRLAADVVGSRWAVPDVASSVLMTVFHDRLGAGLAPPDALRAAQRWMLAPPGRRDPVRGLTPELRRAADELDLSVPFAWAAFIHQGNPGPSGHGGAPGGNRPAP</sequence>
<accession>A0ABW2WXN4</accession>
<keyword evidence="4" id="KW-1185">Reference proteome</keyword>
<dbReference type="EMBL" id="JBHTGL010000008">
    <property type="protein sequence ID" value="MFD0626291.1"/>
    <property type="molecule type" value="Genomic_DNA"/>
</dbReference>
<feature type="compositionally biased region" description="Low complexity" evidence="1">
    <location>
        <begin position="124"/>
        <end position="135"/>
    </location>
</feature>
<protein>
    <submittedName>
        <fullName evidence="3">CHAT domain-containing protein</fullName>
    </submittedName>
</protein>
<evidence type="ECO:0000259" key="2">
    <source>
        <dbReference type="Pfam" id="PF12770"/>
    </source>
</evidence>
<evidence type="ECO:0000313" key="3">
    <source>
        <dbReference type="EMBL" id="MFD0626291.1"/>
    </source>
</evidence>
<name>A0ABW2WXN4_9ACTN</name>